<name>A0A1N7FH73_9RHOB</name>
<dbReference type="OrthoDB" id="7746076at2"/>
<protein>
    <submittedName>
        <fullName evidence="1">Uncharacterized protein</fullName>
    </submittedName>
</protein>
<reference evidence="2" key="1">
    <citation type="submission" date="2017-01" db="EMBL/GenBank/DDBJ databases">
        <authorList>
            <person name="Varghese N."/>
            <person name="Submissions S."/>
        </authorList>
    </citation>
    <scope>NUCLEOTIDE SEQUENCE [LARGE SCALE GENOMIC DNA]</scope>
    <source>
        <strain evidence="2">DSM 29590</strain>
    </source>
</reference>
<organism evidence="1 2">
    <name type="scientific">Roseovarius nanhaiticus</name>
    <dbReference type="NCBI Taxonomy" id="573024"/>
    <lineage>
        <taxon>Bacteria</taxon>
        <taxon>Pseudomonadati</taxon>
        <taxon>Pseudomonadota</taxon>
        <taxon>Alphaproteobacteria</taxon>
        <taxon>Rhodobacterales</taxon>
        <taxon>Roseobacteraceae</taxon>
        <taxon>Roseovarius</taxon>
    </lineage>
</organism>
<gene>
    <name evidence="1" type="ORF">SAMN05421666_1039</name>
</gene>
<dbReference type="RefSeq" id="WP_076531568.1">
    <property type="nucleotide sequence ID" value="NZ_FOAC01000001.1"/>
</dbReference>
<evidence type="ECO:0000313" key="1">
    <source>
        <dbReference type="EMBL" id="SIR99671.1"/>
    </source>
</evidence>
<proteinExistence type="predicted"/>
<dbReference type="AlphaFoldDB" id="A0A1N7FH73"/>
<evidence type="ECO:0000313" key="2">
    <source>
        <dbReference type="Proteomes" id="UP000186019"/>
    </source>
</evidence>
<accession>A0A1N7FH73</accession>
<dbReference type="Proteomes" id="UP000186019">
    <property type="component" value="Unassembled WGS sequence"/>
</dbReference>
<sequence length="62" mass="6785">MSRLGIYAEMIEEKRKAAGLTPAGFREDGTDSAASEKEEMLRKLYERTDAHLPSGIGGQSAR</sequence>
<keyword evidence="2" id="KW-1185">Reference proteome</keyword>
<dbReference type="EMBL" id="FTNV01000001">
    <property type="protein sequence ID" value="SIR99671.1"/>
    <property type="molecule type" value="Genomic_DNA"/>
</dbReference>